<evidence type="ECO:0000313" key="6">
    <source>
        <dbReference type="EMBL" id="EEH57807.1"/>
    </source>
</evidence>
<sequence>MAELHVVGEIVGAHGFEDRNLFCKWGVEAGSMWDLVEGEAGGQTQCDYPPDGEPGVVWAHPVDLHYATKSLIGWPKMWFQVWCLDVHGAKDLAGYGFCHVPTSPGMHEVEVATWVPEGSGIEKLTAFFVGGRPRLKFEEVIHSPGDRFRLQTRAAGVIKLQLGVCVRDFAKYAVAQ</sequence>
<evidence type="ECO:0000256" key="3">
    <source>
        <dbReference type="ARBA" id="ARBA00022794"/>
    </source>
</evidence>
<dbReference type="GO" id="GO:0060271">
    <property type="term" value="P:cilium assembly"/>
    <property type="evidence" value="ECO:0007669"/>
    <property type="project" value="TreeGrafter"/>
</dbReference>
<evidence type="ECO:0000256" key="2">
    <source>
        <dbReference type="ARBA" id="ARBA00022490"/>
    </source>
</evidence>
<dbReference type="InterPro" id="IPR010796">
    <property type="entry name" value="C2_B9-type_dom"/>
</dbReference>
<dbReference type="AlphaFoldDB" id="C1MR26"/>
<dbReference type="GeneID" id="9683670"/>
<evidence type="ECO:0000256" key="1">
    <source>
        <dbReference type="ARBA" id="ARBA00004120"/>
    </source>
</evidence>
<name>C1MR26_MICPC</name>
<dbReference type="Proteomes" id="UP000001876">
    <property type="component" value="Unassembled WGS sequence"/>
</dbReference>
<evidence type="ECO:0000256" key="5">
    <source>
        <dbReference type="ARBA" id="ARBA00023273"/>
    </source>
</evidence>
<dbReference type="GO" id="GO:0036038">
    <property type="term" value="C:MKS complex"/>
    <property type="evidence" value="ECO:0007669"/>
    <property type="project" value="TreeGrafter"/>
</dbReference>
<dbReference type="PROSITE" id="PS51381">
    <property type="entry name" value="C2_B9"/>
    <property type="match status" value="1"/>
</dbReference>
<keyword evidence="7" id="KW-1185">Reference proteome</keyword>
<dbReference type="KEGG" id="mpp:MICPUCDRAFT_26511"/>
<keyword evidence="5" id="KW-0966">Cell projection</keyword>
<keyword evidence="3" id="KW-0970">Cilium biogenesis/degradation</keyword>
<dbReference type="RefSeq" id="XP_003057856.1">
    <property type="nucleotide sequence ID" value="XM_003057810.1"/>
</dbReference>
<dbReference type="OrthoDB" id="184109at2759"/>
<dbReference type="Pfam" id="PF07162">
    <property type="entry name" value="B9-C2"/>
    <property type="match status" value="1"/>
</dbReference>
<organism evidence="7">
    <name type="scientific">Micromonas pusilla (strain CCMP1545)</name>
    <name type="common">Picoplanktonic green alga</name>
    <dbReference type="NCBI Taxonomy" id="564608"/>
    <lineage>
        <taxon>Eukaryota</taxon>
        <taxon>Viridiplantae</taxon>
        <taxon>Chlorophyta</taxon>
        <taxon>Mamiellophyceae</taxon>
        <taxon>Mamiellales</taxon>
        <taxon>Mamiellaceae</taxon>
        <taxon>Micromonas</taxon>
    </lineage>
</organism>
<comment type="subcellular location">
    <subcellularLocation>
        <location evidence="1">Cytoplasm</location>
        <location evidence="1">Cytoskeleton</location>
        <location evidence="1">Cilium basal body</location>
    </subcellularLocation>
</comment>
<reference evidence="6 7" key="1">
    <citation type="journal article" date="2009" name="Science">
        <title>Green evolution and dynamic adaptations revealed by genomes of the marine picoeukaryotes Micromonas.</title>
        <authorList>
            <person name="Worden A.Z."/>
            <person name="Lee J.H."/>
            <person name="Mock T."/>
            <person name="Rouze P."/>
            <person name="Simmons M.P."/>
            <person name="Aerts A.L."/>
            <person name="Allen A.E."/>
            <person name="Cuvelier M.L."/>
            <person name="Derelle E."/>
            <person name="Everett M.V."/>
            <person name="Foulon E."/>
            <person name="Grimwood J."/>
            <person name="Gundlach H."/>
            <person name="Henrissat B."/>
            <person name="Napoli C."/>
            <person name="McDonald S.M."/>
            <person name="Parker M.S."/>
            <person name="Rombauts S."/>
            <person name="Salamov A."/>
            <person name="Von Dassow P."/>
            <person name="Badger J.H."/>
            <person name="Coutinho P.M."/>
            <person name="Demir E."/>
            <person name="Dubchak I."/>
            <person name="Gentemann C."/>
            <person name="Eikrem W."/>
            <person name="Gready J.E."/>
            <person name="John U."/>
            <person name="Lanier W."/>
            <person name="Lindquist E.A."/>
            <person name="Lucas S."/>
            <person name="Mayer K.F."/>
            <person name="Moreau H."/>
            <person name="Not F."/>
            <person name="Otillar R."/>
            <person name="Panaud O."/>
            <person name="Pangilinan J."/>
            <person name="Paulsen I."/>
            <person name="Piegu B."/>
            <person name="Poliakov A."/>
            <person name="Robbens S."/>
            <person name="Schmutz J."/>
            <person name="Toulza E."/>
            <person name="Wyss T."/>
            <person name="Zelensky A."/>
            <person name="Zhou K."/>
            <person name="Armbrust E.V."/>
            <person name="Bhattacharya D."/>
            <person name="Goodenough U.W."/>
            <person name="Van de Peer Y."/>
            <person name="Grigoriev I.V."/>
        </authorList>
    </citation>
    <scope>NUCLEOTIDE SEQUENCE [LARGE SCALE GENOMIC DNA]</scope>
    <source>
        <strain evidence="6 7">CCMP1545</strain>
    </source>
</reference>
<dbReference type="OMA" id="DVAYWCH"/>
<accession>C1MR26</accession>
<keyword evidence="2" id="KW-0963">Cytoplasm</keyword>
<dbReference type="PANTHER" id="PTHR12968">
    <property type="entry name" value="B9 DOMAIN-CONTAINING"/>
    <property type="match status" value="1"/>
</dbReference>
<keyword evidence="4" id="KW-0206">Cytoskeleton</keyword>
<dbReference type="PANTHER" id="PTHR12968:SF6">
    <property type="entry name" value="B9 DOMAIN-CONTAINING PROTEIN"/>
    <property type="match status" value="1"/>
</dbReference>
<gene>
    <name evidence="6" type="ORF">MICPUCDRAFT_26511</name>
</gene>
<dbReference type="EMBL" id="GG663738">
    <property type="protein sequence ID" value="EEH57807.1"/>
    <property type="molecule type" value="Genomic_DNA"/>
</dbReference>
<protein>
    <submittedName>
        <fullName evidence="6">Predicted protein</fullName>
    </submittedName>
</protein>
<dbReference type="STRING" id="564608.C1MR26"/>
<dbReference type="eggNOG" id="KOG4028">
    <property type="taxonomic scope" value="Eukaryota"/>
</dbReference>
<evidence type="ECO:0000256" key="4">
    <source>
        <dbReference type="ARBA" id="ARBA00023212"/>
    </source>
</evidence>
<proteinExistence type="predicted"/>
<evidence type="ECO:0000313" key="7">
    <source>
        <dbReference type="Proteomes" id="UP000001876"/>
    </source>
</evidence>